<dbReference type="STRING" id="318161.Sden_2972"/>
<evidence type="ECO:0000313" key="9">
    <source>
        <dbReference type="EMBL" id="ABE56250.1"/>
    </source>
</evidence>
<dbReference type="HAMAP" id="MF_00746">
    <property type="entry name" value="SprT"/>
    <property type="match status" value="1"/>
</dbReference>
<sequence>MKIIPLAFALRAQIYFMFSSLFSRQSKTKKPANPSACTSVLQRATIKHSAQLTPLQAQIIERVEQDYLQAEQFFKRSFSRPELLFTLRGKSAGTAHLQLNKIRLNPILLAENPEAFLTQVVSHEIAHLLCYQVYGKVKPHGQEWQGIMAQVFNLQPHTTHQLNTQSVTGQEFEYLCNCGSINLSIRRHNRVQRGQNQYRCKVCMQTLKPATVSPSKTIA</sequence>
<dbReference type="Pfam" id="PF10263">
    <property type="entry name" value="SprT-like"/>
    <property type="match status" value="1"/>
</dbReference>
<reference evidence="9 10" key="1">
    <citation type="submission" date="2006-03" db="EMBL/GenBank/DDBJ databases">
        <title>Complete sequence of Shewanella denitrificans OS217.</title>
        <authorList>
            <consortium name="US DOE Joint Genome Institute"/>
            <person name="Copeland A."/>
            <person name="Lucas S."/>
            <person name="Lapidus A."/>
            <person name="Barry K."/>
            <person name="Detter J.C."/>
            <person name="Glavina del Rio T."/>
            <person name="Hammon N."/>
            <person name="Israni S."/>
            <person name="Dalin E."/>
            <person name="Tice H."/>
            <person name="Pitluck S."/>
            <person name="Brettin T."/>
            <person name="Bruce D."/>
            <person name="Han C."/>
            <person name="Tapia R."/>
            <person name="Gilna P."/>
            <person name="Kiss H."/>
            <person name="Schmutz J."/>
            <person name="Larimer F."/>
            <person name="Land M."/>
            <person name="Hauser L."/>
            <person name="Kyrpides N."/>
            <person name="Lykidis A."/>
            <person name="Richardson P."/>
        </authorList>
    </citation>
    <scope>NUCLEOTIDE SEQUENCE [LARGE SCALE GENOMIC DNA]</scope>
    <source>
        <strain evidence="10">OS217 / ATCC BAA-1090 / DSM 15013</strain>
    </source>
</reference>
<dbReference type="InterPro" id="IPR006640">
    <property type="entry name" value="SprT-like_domain"/>
</dbReference>
<dbReference type="GO" id="GO:0005737">
    <property type="term" value="C:cytoplasm"/>
    <property type="evidence" value="ECO:0007669"/>
    <property type="project" value="UniProtKB-SubCell"/>
</dbReference>
<evidence type="ECO:0000256" key="7">
    <source>
        <dbReference type="HAMAP-Rule" id="MF_00746"/>
    </source>
</evidence>
<accession>Q12JX6</accession>
<evidence type="ECO:0000256" key="5">
    <source>
        <dbReference type="ARBA" id="ARBA00022723"/>
    </source>
</evidence>
<evidence type="ECO:0000259" key="8">
    <source>
        <dbReference type="SMART" id="SM00731"/>
    </source>
</evidence>
<comment type="subcellular location">
    <subcellularLocation>
        <location evidence="1 7">Cytoplasm</location>
    </subcellularLocation>
</comment>
<protein>
    <recommendedName>
        <fullName evidence="3 7">Protein SprT</fullName>
    </recommendedName>
</protein>
<keyword evidence="5 7" id="KW-0479">Metal-binding</keyword>
<feature type="active site" evidence="7">
    <location>
        <position position="124"/>
    </location>
</feature>
<evidence type="ECO:0000256" key="1">
    <source>
        <dbReference type="ARBA" id="ARBA00004496"/>
    </source>
</evidence>
<dbReference type="GO" id="GO:0008270">
    <property type="term" value="F:zinc ion binding"/>
    <property type="evidence" value="ECO:0007669"/>
    <property type="project" value="UniProtKB-UniRule"/>
</dbReference>
<dbReference type="eggNOG" id="COG3091">
    <property type="taxonomic scope" value="Bacteria"/>
</dbReference>
<proteinExistence type="inferred from homology"/>
<feature type="binding site" evidence="7">
    <location>
        <position position="127"/>
    </location>
    <ligand>
        <name>Zn(2+)</name>
        <dbReference type="ChEBI" id="CHEBI:29105"/>
    </ligand>
</feature>
<dbReference type="Proteomes" id="UP000001982">
    <property type="component" value="Chromosome"/>
</dbReference>
<comment type="cofactor">
    <cofactor evidence="7">
        <name>Zn(2+)</name>
        <dbReference type="ChEBI" id="CHEBI:29105"/>
    </cofactor>
    <text evidence="7">Binds 1 zinc ion.</text>
</comment>
<dbReference type="Pfam" id="PF17283">
    <property type="entry name" value="Zn_ribbon_SprT"/>
    <property type="match status" value="1"/>
</dbReference>
<dbReference type="NCBIfam" id="NF003421">
    <property type="entry name" value="PRK04860.1"/>
    <property type="match status" value="1"/>
</dbReference>
<dbReference type="EMBL" id="CP000302">
    <property type="protein sequence ID" value="ABE56250.1"/>
    <property type="molecule type" value="Genomic_DNA"/>
</dbReference>
<keyword evidence="4 7" id="KW-0963">Cytoplasm</keyword>
<evidence type="ECO:0000256" key="2">
    <source>
        <dbReference type="ARBA" id="ARBA00006591"/>
    </source>
</evidence>
<dbReference type="InterPro" id="IPR023483">
    <property type="entry name" value="Uncharacterised_SprT"/>
</dbReference>
<keyword evidence="6 7" id="KW-0862">Zinc</keyword>
<gene>
    <name evidence="7" type="primary">sprT</name>
    <name evidence="9" type="ordered locus">Sden_2972</name>
</gene>
<dbReference type="InterPro" id="IPR035240">
    <property type="entry name" value="SprT_Zn_ribbon"/>
</dbReference>
<evidence type="ECO:0000256" key="3">
    <source>
        <dbReference type="ARBA" id="ARBA00020082"/>
    </source>
</evidence>
<dbReference type="SMART" id="SM00731">
    <property type="entry name" value="SprT"/>
    <property type="match status" value="1"/>
</dbReference>
<organism evidence="9 10">
    <name type="scientific">Shewanella denitrificans (strain OS217 / ATCC BAA-1090 / DSM 15013)</name>
    <dbReference type="NCBI Taxonomy" id="318161"/>
    <lineage>
        <taxon>Bacteria</taxon>
        <taxon>Pseudomonadati</taxon>
        <taxon>Pseudomonadota</taxon>
        <taxon>Gammaproteobacteria</taxon>
        <taxon>Alteromonadales</taxon>
        <taxon>Shewanellaceae</taxon>
        <taxon>Shewanella</taxon>
    </lineage>
</organism>
<evidence type="ECO:0000313" key="10">
    <source>
        <dbReference type="Proteomes" id="UP000001982"/>
    </source>
</evidence>
<dbReference type="KEGG" id="sdn:Sden_2972"/>
<dbReference type="PANTHER" id="PTHR38773:SF1">
    <property type="entry name" value="PROTEIN SPRT"/>
    <property type="match status" value="1"/>
</dbReference>
<evidence type="ECO:0000256" key="6">
    <source>
        <dbReference type="ARBA" id="ARBA00022833"/>
    </source>
</evidence>
<comment type="similarity">
    <text evidence="2 7">Belongs to the SprT family.</text>
</comment>
<feature type="binding site" evidence="7">
    <location>
        <position position="123"/>
    </location>
    <ligand>
        <name>Zn(2+)</name>
        <dbReference type="ChEBI" id="CHEBI:29105"/>
    </ligand>
</feature>
<dbReference type="GO" id="GO:0006950">
    <property type="term" value="P:response to stress"/>
    <property type="evidence" value="ECO:0007669"/>
    <property type="project" value="UniProtKB-ARBA"/>
</dbReference>
<dbReference type="AlphaFoldDB" id="Q12JX6"/>
<evidence type="ECO:0000256" key="4">
    <source>
        <dbReference type="ARBA" id="ARBA00022490"/>
    </source>
</evidence>
<keyword evidence="10" id="KW-1185">Reference proteome</keyword>
<name>Q12JX6_SHEDO</name>
<dbReference type="RefSeq" id="WP_011497398.1">
    <property type="nucleotide sequence ID" value="NC_007954.1"/>
</dbReference>
<feature type="domain" description="SprT-like" evidence="8">
    <location>
        <begin position="61"/>
        <end position="210"/>
    </location>
</feature>
<dbReference type="PANTHER" id="PTHR38773">
    <property type="entry name" value="PROTEIN SPRT"/>
    <property type="match status" value="1"/>
</dbReference>
<dbReference type="HOGENOM" id="CLU_113336_0_1_6"/>